<dbReference type="InterPro" id="IPR006683">
    <property type="entry name" value="Thioestr_dom"/>
</dbReference>
<dbReference type="EMBL" id="QZEY01000002">
    <property type="protein sequence ID" value="RJL34613.1"/>
    <property type="molecule type" value="Genomic_DNA"/>
</dbReference>
<dbReference type="InterPro" id="IPR029069">
    <property type="entry name" value="HotDog_dom_sf"/>
</dbReference>
<dbReference type="FunFam" id="3.10.129.10:FF:000022">
    <property type="entry name" value="Phenylacetic acid degradation protein"/>
    <property type="match status" value="1"/>
</dbReference>
<dbReference type="Proteomes" id="UP000265768">
    <property type="component" value="Unassembled WGS sequence"/>
</dbReference>
<dbReference type="InterPro" id="IPR011973">
    <property type="entry name" value="PaaD"/>
</dbReference>
<feature type="region of interest" description="Disordered" evidence="3">
    <location>
        <begin position="1"/>
        <end position="24"/>
    </location>
</feature>
<dbReference type="SUPFAM" id="SSF54637">
    <property type="entry name" value="Thioesterase/thiol ester dehydrase-isomerase"/>
    <property type="match status" value="1"/>
</dbReference>
<evidence type="ECO:0000256" key="2">
    <source>
        <dbReference type="ARBA" id="ARBA00022801"/>
    </source>
</evidence>
<dbReference type="CDD" id="cd03443">
    <property type="entry name" value="PaaI_thioesterase"/>
    <property type="match status" value="1"/>
</dbReference>
<dbReference type="Pfam" id="PF03061">
    <property type="entry name" value="4HBT"/>
    <property type="match status" value="1"/>
</dbReference>
<dbReference type="Gene3D" id="3.10.129.10">
    <property type="entry name" value="Hotdog Thioesterase"/>
    <property type="match status" value="1"/>
</dbReference>
<feature type="domain" description="Thioesterase" evidence="4">
    <location>
        <begin position="69"/>
        <end position="143"/>
    </location>
</feature>
<keyword evidence="6" id="KW-1185">Reference proteome</keyword>
<evidence type="ECO:0000313" key="5">
    <source>
        <dbReference type="EMBL" id="RJL34613.1"/>
    </source>
</evidence>
<proteinExistence type="inferred from homology"/>
<comment type="caution">
    <text evidence="5">The sequence shown here is derived from an EMBL/GenBank/DDBJ whole genome shotgun (WGS) entry which is preliminary data.</text>
</comment>
<reference evidence="5 6" key="1">
    <citation type="submission" date="2018-09" db="EMBL/GenBank/DDBJ databases">
        <title>YIM 75507 draft genome.</title>
        <authorList>
            <person name="Tang S."/>
            <person name="Feng Y."/>
        </authorList>
    </citation>
    <scope>NUCLEOTIDE SEQUENCE [LARGE SCALE GENOMIC DNA]</scope>
    <source>
        <strain evidence="5 6">YIM 75507</strain>
    </source>
</reference>
<dbReference type="InterPro" id="IPR052723">
    <property type="entry name" value="Acyl-CoA_thioesterase_PaaI"/>
</dbReference>
<dbReference type="OrthoDB" id="32575at2"/>
<dbReference type="InterPro" id="IPR003736">
    <property type="entry name" value="PAAI_dom"/>
</dbReference>
<dbReference type="GO" id="GO:0016289">
    <property type="term" value="F:acyl-CoA hydrolase activity"/>
    <property type="evidence" value="ECO:0007669"/>
    <property type="project" value="TreeGrafter"/>
</dbReference>
<dbReference type="NCBIfam" id="TIGR02286">
    <property type="entry name" value="PaaD"/>
    <property type="match status" value="1"/>
</dbReference>
<gene>
    <name evidence="5" type="primary">paaI</name>
    <name evidence="5" type="ORF">D5H75_06240</name>
</gene>
<sequence length="164" mass="17171">MGGRIPRAQARRPRRLGRPGHGADLDRGARVSAYAGDPACRSLGIALEEVAAGRARLRMRVTGEMLNGHGIAHGGYLFLLADAAFAYACNSRGRAALAQSAQVTFVRPAEAGDELVAEAVERVRHGRHGVYDVTVRGRGGEVVAEFRGQSVSVSAGSLAGGRPT</sequence>
<organism evidence="5 6">
    <name type="scientific">Bailinhaonella thermotolerans</name>
    <dbReference type="NCBI Taxonomy" id="1070861"/>
    <lineage>
        <taxon>Bacteria</taxon>
        <taxon>Bacillati</taxon>
        <taxon>Actinomycetota</taxon>
        <taxon>Actinomycetes</taxon>
        <taxon>Streptosporangiales</taxon>
        <taxon>Streptosporangiaceae</taxon>
        <taxon>Bailinhaonella</taxon>
    </lineage>
</organism>
<accession>A0A3A4AZQ6</accession>
<name>A0A3A4AZQ6_9ACTN</name>
<evidence type="ECO:0000259" key="4">
    <source>
        <dbReference type="Pfam" id="PF03061"/>
    </source>
</evidence>
<evidence type="ECO:0000256" key="3">
    <source>
        <dbReference type="SAM" id="MobiDB-lite"/>
    </source>
</evidence>
<dbReference type="NCBIfam" id="TIGR00369">
    <property type="entry name" value="unchar_dom_1"/>
    <property type="match status" value="1"/>
</dbReference>
<evidence type="ECO:0000313" key="6">
    <source>
        <dbReference type="Proteomes" id="UP000265768"/>
    </source>
</evidence>
<comment type="similarity">
    <text evidence="1">Belongs to the thioesterase PaaI family.</text>
</comment>
<dbReference type="AlphaFoldDB" id="A0A3A4AZQ6"/>
<dbReference type="PANTHER" id="PTHR42856:SF1">
    <property type="entry name" value="ACYL-COENZYME A THIOESTERASE PAAI"/>
    <property type="match status" value="1"/>
</dbReference>
<keyword evidence="2" id="KW-0378">Hydrolase</keyword>
<dbReference type="PANTHER" id="PTHR42856">
    <property type="entry name" value="ACYL-COENZYME A THIOESTERASE PAAI"/>
    <property type="match status" value="1"/>
</dbReference>
<evidence type="ECO:0000256" key="1">
    <source>
        <dbReference type="ARBA" id="ARBA00008324"/>
    </source>
</evidence>
<protein>
    <submittedName>
        <fullName evidence="5">Hydroxyphenylacetyl-CoA thioesterase PaaI</fullName>
    </submittedName>
</protein>
<feature type="compositionally biased region" description="Basic residues" evidence="3">
    <location>
        <begin position="9"/>
        <end position="18"/>
    </location>
</feature>